<proteinExistence type="predicted"/>
<dbReference type="AlphaFoldDB" id="A0A8X6WR46"/>
<sequence>MSSAETNLLSLTAFVIDEHPKNLGWAQCERSKNNSRVYSRFDRKSWEYQRRQIATRIAHHFGSPKSTCLSFFYSKHLKHTYVEDVGKLRVSSFAETSETYFVT</sequence>
<evidence type="ECO:0000313" key="1">
    <source>
        <dbReference type="EMBL" id="GFY38849.1"/>
    </source>
</evidence>
<dbReference type="Proteomes" id="UP000886998">
    <property type="component" value="Unassembled WGS sequence"/>
</dbReference>
<reference evidence="1" key="1">
    <citation type="submission" date="2020-08" db="EMBL/GenBank/DDBJ databases">
        <title>Multicomponent nature underlies the extraordinary mechanical properties of spider dragline silk.</title>
        <authorList>
            <person name="Kono N."/>
            <person name="Nakamura H."/>
            <person name="Mori M."/>
            <person name="Yoshida Y."/>
            <person name="Ohtoshi R."/>
            <person name="Malay A.D."/>
            <person name="Moran D.A.P."/>
            <person name="Tomita M."/>
            <person name="Numata K."/>
            <person name="Arakawa K."/>
        </authorList>
    </citation>
    <scope>NUCLEOTIDE SEQUENCE</scope>
</reference>
<comment type="caution">
    <text evidence="1">The sequence shown here is derived from an EMBL/GenBank/DDBJ whole genome shotgun (WGS) entry which is preliminary data.</text>
</comment>
<keyword evidence="2" id="KW-1185">Reference proteome</keyword>
<protein>
    <submittedName>
        <fullName evidence="1">Uncharacterized protein</fullName>
    </submittedName>
</protein>
<gene>
    <name evidence="1" type="ORF">TNIN_401201</name>
</gene>
<accession>A0A8X6WR46</accession>
<name>A0A8X6WR46_9ARAC</name>
<dbReference type="EMBL" id="BMAV01001090">
    <property type="protein sequence ID" value="GFY38849.1"/>
    <property type="molecule type" value="Genomic_DNA"/>
</dbReference>
<evidence type="ECO:0000313" key="2">
    <source>
        <dbReference type="Proteomes" id="UP000886998"/>
    </source>
</evidence>
<organism evidence="1 2">
    <name type="scientific">Trichonephila inaurata madagascariensis</name>
    <dbReference type="NCBI Taxonomy" id="2747483"/>
    <lineage>
        <taxon>Eukaryota</taxon>
        <taxon>Metazoa</taxon>
        <taxon>Ecdysozoa</taxon>
        <taxon>Arthropoda</taxon>
        <taxon>Chelicerata</taxon>
        <taxon>Arachnida</taxon>
        <taxon>Araneae</taxon>
        <taxon>Araneomorphae</taxon>
        <taxon>Entelegynae</taxon>
        <taxon>Araneoidea</taxon>
        <taxon>Nephilidae</taxon>
        <taxon>Trichonephila</taxon>
        <taxon>Trichonephila inaurata</taxon>
    </lineage>
</organism>